<evidence type="ECO:0000259" key="1">
    <source>
        <dbReference type="Pfam" id="PF24626"/>
    </source>
</evidence>
<organism evidence="2 3">
    <name type="scientific">Trifolium medium</name>
    <dbReference type="NCBI Taxonomy" id="97028"/>
    <lineage>
        <taxon>Eukaryota</taxon>
        <taxon>Viridiplantae</taxon>
        <taxon>Streptophyta</taxon>
        <taxon>Embryophyta</taxon>
        <taxon>Tracheophyta</taxon>
        <taxon>Spermatophyta</taxon>
        <taxon>Magnoliopsida</taxon>
        <taxon>eudicotyledons</taxon>
        <taxon>Gunneridae</taxon>
        <taxon>Pentapetalae</taxon>
        <taxon>rosids</taxon>
        <taxon>fabids</taxon>
        <taxon>Fabales</taxon>
        <taxon>Fabaceae</taxon>
        <taxon>Papilionoideae</taxon>
        <taxon>50 kb inversion clade</taxon>
        <taxon>NPAAA clade</taxon>
        <taxon>Hologalegina</taxon>
        <taxon>IRL clade</taxon>
        <taxon>Trifolieae</taxon>
        <taxon>Trifolium</taxon>
    </lineage>
</organism>
<dbReference type="Proteomes" id="UP000265520">
    <property type="component" value="Unassembled WGS sequence"/>
</dbReference>
<reference evidence="2 3" key="1">
    <citation type="journal article" date="2018" name="Front. Plant Sci.">
        <title>Red Clover (Trifolium pratense) and Zigzag Clover (T. medium) - A Picture of Genomic Similarities and Differences.</title>
        <authorList>
            <person name="Dluhosova J."/>
            <person name="Istvanek J."/>
            <person name="Nedelnik J."/>
            <person name="Repkova J."/>
        </authorList>
    </citation>
    <scope>NUCLEOTIDE SEQUENCE [LARGE SCALE GENOMIC DNA]</scope>
    <source>
        <strain evidence="3">cv. 10/8</strain>
        <tissue evidence="2">Leaf</tissue>
    </source>
</reference>
<dbReference type="InterPro" id="IPR056924">
    <property type="entry name" value="SH3_Tf2-1"/>
</dbReference>
<keyword evidence="3" id="KW-1185">Reference proteome</keyword>
<dbReference type="EMBL" id="LXQA010110773">
    <property type="protein sequence ID" value="MCI18571.1"/>
    <property type="molecule type" value="Genomic_DNA"/>
</dbReference>
<accession>A0A392Q2N3</accession>
<dbReference type="Pfam" id="PF24626">
    <property type="entry name" value="SH3_Tf2-1"/>
    <property type="match status" value="1"/>
</dbReference>
<feature type="non-terminal residue" evidence="2">
    <location>
        <position position="1"/>
    </location>
</feature>
<comment type="caution">
    <text evidence="2">The sequence shown here is derived from an EMBL/GenBank/DDBJ whole genome shotgun (WGS) entry which is preliminary data.</text>
</comment>
<dbReference type="InterPro" id="IPR016197">
    <property type="entry name" value="Chromo-like_dom_sf"/>
</dbReference>
<feature type="domain" description="Tf2-1-like SH3-like" evidence="1">
    <location>
        <begin position="78"/>
        <end position="142"/>
    </location>
</feature>
<name>A0A392Q2N3_9FABA</name>
<proteinExistence type="predicted"/>
<dbReference type="AlphaFoldDB" id="A0A392Q2N3"/>
<evidence type="ECO:0000313" key="2">
    <source>
        <dbReference type="EMBL" id="MCI18571.1"/>
    </source>
</evidence>
<dbReference type="SUPFAM" id="SSF54160">
    <property type="entry name" value="Chromo domain-like"/>
    <property type="match status" value="1"/>
</dbReference>
<dbReference type="PANTHER" id="PTHR46148">
    <property type="entry name" value="CHROMO DOMAIN-CONTAINING PROTEIN"/>
    <property type="match status" value="1"/>
</dbReference>
<evidence type="ECO:0000313" key="3">
    <source>
        <dbReference type="Proteomes" id="UP000265520"/>
    </source>
</evidence>
<protein>
    <recommendedName>
        <fullName evidence="1">Tf2-1-like SH3-like domain-containing protein</fullName>
    </recommendedName>
</protein>
<sequence length="205" mass="23537">NTTFHSATEKTPFEIVYGRAVSVMTRWLQGDTRVAVVQRDLMDMDECLRQLKVQLLKAQERMKQQADKKRTERSFVVGEWVFVKLRAHRQNSVVTRINAKLAARYYGPYPVVERVGAVAYRLKLPDGSRVHPVFHVSLLKRAVGQYHEEGELPDSLAGEQVELYEPEAILATRKVQQHGEEIKQVLVHWKGKTSEEATVIPQFLT</sequence>
<dbReference type="PANTHER" id="PTHR46148:SF54">
    <property type="entry name" value="RETROTRANSPOSON-LIKE PROTEIN"/>
    <property type="match status" value="1"/>
</dbReference>